<evidence type="ECO:0000256" key="3">
    <source>
        <dbReference type="ARBA" id="ARBA00012438"/>
    </source>
</evidence>
<evidence type="ECO:0000256" key="6">
    <source>
        <dbReference type="ARBA" id="ARBA00022679"/>
    </source>
</evidence>
<keyword evidence="10" id="KW-0067">ATP-binding</keyword>
<dbReference type="eggNOG" id="COG5002">
    <property type="taxonomic scope" value="Bacteria"/>
</dbReference>
<evidence type="ECO:0000256" key="10">
    <source>
        <dbReference type="ARBA" id="ARBA00022840"/>
    </source>
</evidence>
<dbReference type="PANTHER" id="PTHR45436:SF5">
    <property type="entry name" value="SENSOR HISTIDINE KINASE TRCS"/>
    <property type="match status" value="1"/>
</dbReference>
<dbReference type="InterPro" id="IPR003661">
    <property type="entry name" value="HisK_dim/P_dom"/>
</dbReference>
<dbReference type="RefSeq" id="WP_021295159.1">
    <property type="nucleotide sequence ID" value="NZ_AURB01000046.1"/>
</dbReference>
<dbReference type="SUPFAM" id="SSF55874">
    <property type="entry name" value="ATPase domain of HSP90 chaperone/DNA topoisomerase II/histidine kinase"/>
    <property type="match status" value="1"/>
</dbReference>
<dbReference type="SUPFAM" id="SSF158472">
    <property type="entry name" value="HAMP domain-like"/>
    <property type="match status" value="1"/>
</dbReference>
<dbReference type="EMBL" id="CP080467">
    <property type="protein sequence ID" value="UNO48909.1"/>
    <property type="molecule type" value="Genomic_DNA"/>
</dbReference>
<evidence type="ECO:0000256" key="7">
    <source>
        <dbReference type="ARBA" id="ARBA00022692"/>
    </source>
</evidence>
<keyword evidence="5" id="KW-0597">Phosphoprotein</keyword>
<evidence type="ECO:0000256" key="8">
    <source>
        <dbReference type="ARBA" id="ARBA00022741"/>
    </source>
</evidence>
<dbReference type="SMART" id="SM00387">
    <property type="entry name" value="HATPase_c"/>
    <property type="match status" value="1"/>
</dbReference>
<reference evidence="15" key="1">
    <citation type="journal article" date="2022" name="G3 (Bethesda)">
        <title>Unveiling the complete genome sequence of Alicyclobacillus acidoterrestris DSM 3922T, a taint-producing strain.</title>
        <authorList>
            <person name="Leonardo I.C."/>
            <person name="Barreto Crespo M.T."/>
            <person name="Gaspar F.B."/>
        </authorList>
    </citation>
    <scope>NUCLEOTIDE SEQUENCE [LARGE SCALE GENOMIC DNA]</scope>
    <source>
        <strain evidence="15">DSM 3922</strain>
    </source>
</reference>
<evidence type="ECO:0000256" key="4">
    <source>
        <dbReference type="ARBA" id="ARBA00022475"/>
    </source>
</evidence>
<dbReference type="InterPro" id="IPR003660">
    <property type="entry name" value="HAMP_dom"/>
</dbReference>
<dbReference type="InterPro" id="IPR005467">
    <property type="entry name" value="His_kinase_dom"/>
</dbReference>
<dbReference type="FunFam" id="1.10.287.130:FF:000001">
    <property type="entry name" value="Two-component sensor histidine kinase"/>
    <property type="match status" value="1"/>
</dbReference>
<dbReference type="GO" id="GO:0005524">
    <property type="term" value="F:ATP binding"/>
    <property type="evidence" value="ECO:0007669"/>
    <property type="project" value="UniProtKB-KW"/>
</dbReference>
<dbReference type="Pfam" id="PF00512">
    <property type="entry name" value="HisKA"/>
    <property type="match status" value="1"/>
</dbReference>
<evidence type="ECO:0000256" key="5">
    <source>
        <dbReference type="ARBA" id="ARBA00022553"/>
    </source>
</evidence>
<dbReference type="SUPFAM" id="SSF47384">
    <property type="entry name" value="Homodimeric domain of signal transducing histidine kinase"/>
    <property type="match status" value="1"/>
</dbReference>
<evidence type="ECO:0000256" key="9">
    <source>
        <dbReference type="ARBA" id="ARBA00022777"/>
    </source>
</evidence>
<dbReference type="CDD" id="cd16922">
    <property type="entry name" value="HATPase_EvgS-ArcB-TorS-like"/>
    <property type="match status" value="1"/>
</dbReference>
<dbReference type="InterPro" id="IPR036097">
    <property type="entry name" value="HisK_dim/P_sf"/>
</dbReference>
<keyword evidence="6" id="KW-0808">Transferase</keyword>
<dbReference type="Pfam" id="PF02518">
    <property type="entry name" value="HATPase_c"/>
    <property type="match status" value="1"/>
</dbReference>
<dbReference type="Proteomes" id="UP000829401">
    <property type="component" value="Chromosome"/>
</dbReference>
<keyword evidence="13" id="KW-0472">Membrane</keyword>
<keyword evidence="12" id="KW-0902">Two-component regulatory system</keyword>
<keyword evidence="15" id="KW-1185">Reference proteome</keyword>
<dbReference type="AlphaFoldDB" id="T0DT91"/>
<dbReference type="InterPro" id="IPR050428">
    <property type="entry name" value="TCS_sensor_his_kinase"/>
</dbReference>
<organism evidence="14 15">
    <name type="scientific">Alicyclobacillus acidoterrestris (strain ATCC 49025 / DSM 3922 / CIP 106132 / NCIMB 13137 / GD3B)</name>
    <dbReference type="NCBI Taxonomy" id="1356854"/>
    <lineage>
        <taxon>Bacteria</taxon>
        <taxon>Bacillati</taxon>
        <taxon>Bacillota</taxon>
        <taxon>Bacilli</taxon>
        <taxon>Bacillales</taxon>
        <taxon>Alicyclobacillaceae</taxon>
        <taxon>Alicyclobacillus</taxon>
    </lineage>
</organism>
<evidence type="ECO:0000256" key="1">
    <source>
        <dbReference type="ARBA" id="ARBA00000085"/>
    </source>
</evidence>
<keyword evidence="11" id="KW-1133">Transmembrane helix</keyword>
<dbReference type="CDD" id="cd06225">
    <property type="entry name" value="HAMP"/>
    <property type="match status" value="1"/>
</dbReference>
<dbReference type="Gene3D" id="1.10.287.130">
    <property type="match status" value="1"/>
</dbReference>
<accession>T0DT91</accession>
<dbReference type="KEGG" id="aaco:K1I37_20360"/>
<dbReference type="InterPro" id="IPR004358">
    <property type="entry name" value="Sig_transdc_His_kin-like_C"/>
</dbReference>
<evidence type="ECO:0000256" key="2">
    <source>
        <dbReference type="ARBA" id="ARBA00004651"/>
    </source>
</evidence>
<dbReference type="InterPro" id="IPR003594">
    <property type="entry name" value="HATPase_dom"/>
</dbReference>
<dbReference type="SMART" id="SM00388">
    <property type="entry name" value="HisKA"/>
    <property type="match status" value="1"/>
</dbReference>
<dbReference type="Gene3D" id="6.10.340.10">
    <property type="match status" value="1"/>
</dbReference>
<dbReference type="FunFam" id="3.30.565.10:FF:000006">
    <property type="entry name" value="Sensor histidine kinase WalK"/>
    <property type="match status" value="1"/>
</dbReference>
<dbReference type="InterPro" id="IPR036890">
    <property type="entry name" value="HATPase_C_sf"/>
</dbReference>
<dbReference type="PROSITE" id="PS50885">
    <property type="entry name" value="HAMP"/>
    <property type="match status" value="1"/>
</dbReference>
<sequence length="502" mass="56464">MMISAISSFLKKWVTPRSLQYQLLSRCLLILSGLLILIGAFQYVFMSHFLYENTTENIENQIRSVPVQSWLNADGVPAHQTDNDARKFEFTVHDSTVSFITVNGNYQTIFRAPDADPAPRLSTSTYLSVLNDVSDDKHEKHYQVVTTSNGARDIVVLIPVGPKDQHIGVVQVSMSLRDLKHVLMQQLMTFIFLGIGALIIGLFTFLPTLRRTLVPLSQMTTSVKRVDAGNMDERIVLKKAQSEIEVLASSFNSMLERLSDAFESERRSKEKMRQFVSDASHELRTPLTSIHGFVEVLLRGAANNPDQLYKALRSMLNETGRLSKLVQDLLTLARLDEERPLDLKESRLDQLIRDMEPQLHVLAGSRQVCLIANDEVRMVYDSDRMKQVVLNLFHNAVAHTDAIRGRIKISLVKETQSTEQSVSLSVMDNGTGIPPEHLAHLFERFYRIDTDRSRKHGGAGLGLAISQSIVERHGGSITCESEVGQGTTFTIRLPIRKAPKTR</sequence>
<proteinExistence type="predicted"/>
<dbReference type="PROSITE" id="PS50109">
    <property type="entry name" value="HIS_KIN"/>
    <property type="match status" value="1"/>
</dbReference>
<keyword evidence="9 14" id="KW-0418">Kinase</keyword>
<comment type="subcellular location">
    <subcellularLocation>
        <location evidence="2">Cell membrane</location>
        <topology evidence="2">Multi-pass membrane protein</topology>
    </subcellularLocation>
</comment>
<keyword evidence="8" id="KW-0547">Nucleotide-binding</keyword>
<evidence type="ECO:0000256" key="12">
    <source>
        <dbReference type="ARBA" id="ARBA00023012"/>
    </source>
</evidence>
<dbReference type="Gene3D" id="3.30.565.10">
    <property type="entry name" value="Histidine kinase-like ATPase, C-terminal domain"/>
    <property type="match status" value="1"/>
</dbReference>
<evidence type="ECO:0000256" key="13">
    <source>
        <dbReference type="ARBA" id="ARBA00023136"/>
    </source>
</evidence>
<dbReference type="PANTHER" id="PTHR45436">
    <property type="entry name" value="SENSOR HISTIDINE KINASE YKOH"/>
    <property type="match status" value="1"/>
</dbReference>
<dbReference type="GO" id="GO:0005886">
    <property type="term" value="C:plasma membrane"/>
    <property type="evidence" value="ECO:0007669"/>
    <property type="project" value="UniProtKB-SubCell"/>
</dbReference>
<evidence type="ECO:0000313" key="15">
    <source>
        <dbReference type="Proteomes" id="UP000829401"/>
    </source>
</evidence>
<dbReference type="SMART" id="SM00304">
    <property type="entry name" value="HAMP"/>
    <property type="match status" value="1"/>
</dbReference>
<accession>A0A9E7CR02</accession>
<dbReference type="Pfam" id="PF00672">
    <property type="entry name" value="HAMP"/>
    <property type="match status" value="1"/>
</dbReference>
<gene>
    <name evidence="14" type="ORF">K1I37_20360</name>
</gene>
<dbReference type="STRING" id="1356854.N007_02575"/>
<name>T0DT91_ALIAG</name>
<keyword evidence="4" id="KW-1003">Cell membrane</keyword>
<dbReference type="GO" id="GO:0000155">
    <property type="term" value="F:phosphorelay sensor kinase activity"/>
    <property type="evidence" value="ECO:0007669"/>
    <property type="project" value="InterPro"/>
</dbReference>
<comment type="catalytic activity">
    <reaction evidence="1">
        <text>ATP + protein L-histidine = ADP + protein N-phospho-L-histidine.</text>
        <dbReference type="EC" id="2.7.13.3"/>
    </reaction>
</comment>
<dbReference type="EC" id="2.7.13.3" evidence="3"/>
<keyword evidence="7" id="KW-0812">Transmembrane</keyword>
<evidence type="ECO:0000256" key="11">
    <source>
        <dbReference type="ARBA" id="ARBA00022989"/>
    </source>
</evidence>
<protein>
    <recommendedName>
        <fullName evidence="3">histidine kinase</fullName>
        <ecNumber evidence="3">2.7.13.3</ecNumber>
    </recommendedName>
</protein>
<evidence type="ECO:0000313" key="14">
    <source>
        <dbReference type="EMBL" id="UNO48909.1"/>
    </source>
</evidence>
<dbReference type="PRINTS" id="PR00344">
    <property type="entry name" value="BCTRLSENSOR"/>
</dbReference>
<dbReference type="CDD" id="cd00082">
    <property type="entry name" value="HisKA"/>
    <property type="match status" value="1"/>
</dbReference>